<dbReference type="KEGG" id="roz:CBI38_15540"/>
<feature type="transmembrane region" description="Helical" evidence="1">
    <location>
        <begin position="24"/>
        <end position="44"/>
    </location>
</feature>
<dbReference type="OrthoDB" id="3692290at2"/>
<dbReference type="RefSeq" id="WP_109330149.1">
    <property type="nucleotide sequence ID" value="NZ_CP021354.1"/>
</dbReference>
<organism evidence="2 3">
    <name type="scientific">Rhodococcus oxybenzonivorans</name>
    <dbReference type="NCBI Taxonomy" id="1990687"/>
    <lineage>
        <taxon>Bacteria</taxon>
        <taxon>Bacillati</taxon>
        <taxon>Actinomycetota</taxon>
        <taxon>Actinomycetes</taxon>
        <taxon>Mycobacteriales</taxon>
        <taxon>Nocardiaceae</taxon>
        <taxon>Rhodococcus</taxon>
    </lineage>
</organism>
<proteinExistence type="predicted"/>
<dbReference type="Proteomes" id="UP000245711">
    <property type="component" value="Chromosome"/>
</dbReference>
<feature type="transmembrane region" description="Helical" evidence="1">
    <location>
        <begin position="88"/>
        <end position="109"/>
    </location>
</feature>
<evidence type="ECO:0000313" key="3">
    <source>
        <dbReference type="Proteomes" id="UP000245711"/>
    </source>
</evidence>
<dbReference type="AlphaFoldDB" id="A0A2S2BVW1"/>
<evidence type="ECO:0000256" key="1">
    <source>
        <dbReference type="SAM" id="Phobius"/>
    </source>
</evidence>
<keyword evidence="1" id="KW-1133">Transmembrane helix</keyword>
<name>A0A2S2BVW1_9NOCA</name>
<keyword evidence="1" id="KW-0472">Membrane</keyword>
<accession>A0A2S2BVW1</accession>
<protein>
    <submittedName>
        <fullName evidence="2">DUF1109 domain-containing protein</fullName>
    </submittedName>
</protein>
<evidence type="ECO:0000313" key="2">
    <source>
        <dbReference type="EMBL" id="AWK72761.1"/>
    </source>
</evidence>
<reference evidence="2 3" key="1">
    <citation type="submission" date="2017-05" db="EMBL/GenBank/DDBJ databases">
        <title>Isolation of Rhodococcus sp. S2-17 biodegrading of BP-3.</title>
        <authorList>
            <person name="Lee Y."/>
            <person name="Kim K.H."/>
            <person name="Chun B.H."/>
            <person name="Jung H.S."/>
            <person name="Jeon C.O."/>
        </authorList>
    </citation>
    <scope>NUCLEOTIDE SEQUENCE [LARGE SCALE GENOMIC DNA]</scope>
    <source>
        <strain evidence="2 3">S2-17</strain>
    </source>
</reference>
<dbReference type="EMBL" id="CP021354">
    <property type="protein sequence ID" value="AWK72761.1"/>
    <property type="molecule type" value="Genomic_DNA"/>
</dbReference>
<gene>
    <name evidence="2" type="ORF">CBI38_15540</name>
</gene>
<keyword evidence="3" id="KW-1185">Reference proteome</keyword>
<feature type="transmembrane region" description="Helical" evidence="1">
    <location>
        <begin position="56"/>
        <end position="76"/>
    </location>
</feature>
<keyword evidence="1" id="KW-0812">Transmembrane</keyword>
<sequence length="205" mass="22335">MISAAGPPVRAQSDVKPNKPPGPIHLAVTAASLLILVCIYYDWWPSRYGTSSWADPMLFGAAALLILAVLGLVWAVKTLYVIGQDRRWSWWIAAAPAVLLVAVATVMPAPRPSFDDTRAEFERVALELLADPEPLHSHLEIGRFDIRTAMSGDDGVVYFIEDGGLGLTVSSGWAYSPHGVPAGFDDFTATHLGGPWYEFISVWRT</sequence>